<dbReference type="EMBL" id="LT629750">
    <property type="protein sequence ID" value="SDT21753.1"/>
    <property type="molecule type" value="Genomic_DNA"/>
</dbReference>
<dbReference type="RefSeq" id="WP_167558862.1">
    <property type="nucleotide sequence ID" value="NZ_LT629750.1"/>
</dbReference>
<evidence type="ECO:0000256" key="1">
    <source>
        <dbReference type="SAM" id="Phobius"/>
    </source>
</evidence>
<keyword evidence="1" id="KW-0812">Transmembrane</keyword>
<accession>A0A1H1YJZ8</accession>
<dbReference type="AlphaFoldDB" id="A0A1H1YJZ8"/>
<name>A0A1H1YJZ8_9BRAD</name>
<gene>
    <name evidence="2" type="ORF">SAMN05444158_4856</name>
</gene>
<evidence type="ECO:0000313" key="2">
    <source>
        <dbReference type="EMBL" id="SDT21753.1"/>
    </source>
</evidence>
<keyword evidence="1" id="KW-0472">Membrane</keyword>
<protein>
    <submittedName>
        <fullName evidence="2">Uncharacterized protein</fullName>
    </submittedName>
</protein>
<sequence>MNGSGDKWWPFGLLIGGAVLLWGPGYSWRDSGSITFMALFSASDYVVAIERQKCRQKY</sequence>
<feature type="transmembrane region" description="Helical" evidence="1">
    <location>
        <begin position="7"/>
        <end position="25"/>
    </location>
</feature>
<proteinExistence type="predicted"/>
<keyword evidence="1" id="KW-1133">Transmembrane helix</keyword>
<keyword evidence="3" id="KW-1185">Reference proteome</keyword>
<dbReference type="Proteomes" id="UP000243904">
    <property type="component" value="Chromosome I"/>
</dbReference>
<reference evidence="3" key="1">
    <citation type="submission" date="2016-10" db="EMBL/GenBank/DDBJ databases">
        <authorList>
            <person name="Varghese N."/>
            <person name="Submissions S."/>
        </authorList>
    </citation>
    <scope>NUCLEOTIDE SEQUENCE [LARGE SCALE GENOMIC DNA]</scope>
    <source>
        <strain evidence="3">GAS369</strain>
    </source>
</reference>
<evidence type="ECO:0000313" key="3">
    <source>
        <dbReference type="Proteomes" id="UP000243904"/>
    </source>
</evidence>
<organism evidence="2 3">
    <name type="scientific">Bradyrhizobium canariense</name>
    <dbReference type="NCBI Taxonomy" id="255045"/>
    <lineage>
        <taxon>Bacteria</taxon>
        <taxon>Pseudomonadati</taxon>
        <taxon>Pseudomonadota</taxon>
        <taxon>Alphaproteobacteria</taxon>
        <taxon>Hyphomicrobiales</taxon>
        <taxon>Nitrobacteraceae</taxon>
        <taxon>Bradyrhizobium</taxon>
    </lineage>
</organism>
<feature type="transmembrane region" description="Helical" evidence="1">
    <location>
        <begin position="31"/>
        <end position="49"/>
    </location>
</feature>